<feature type="region of interest" description="Disordered" evidence="1">
    <location>
        <begin position="1"/>
        <end position="22"/>
    </location>
</feature>
<organism evidence="2 3">
    <name type="scientific">Stylosanthes scabra</name>
    <dbReference type="NCBI Taxonomy" id="79078"/>
    <lineage>
        <taxon>Eukaryota</taxon>
        <taxon>Viridiplantae</taxon>
        <taxon>Streptophyta</taxon>
        <taxon>Embryophyta</taxon>
        <taxon>Tracheophyta</taxon>
        <taxon>Spermatophyta</taxon>
        <taxon>Magnoliopsida</taxon>
        <taxon>eudicotyledons</taxon>
        <taxon>Gunneridae</taxon>
        <taxon>Pentapetalae</taxon>
        <taxon>rosids</taxon>
        <taxon>fabids</taxon>
        <taxon>Fabales</taxon>
        <taxon>Fabaceae</taxon>
        <taxon>Papilionoideae</taxon>
        <taxon>50 kb inversion clade</taxon>
        <taxon>dalbergioids sensu lato</taxon>
        <taxon>Dalbergieae</taxon>
        <taxon>Pterocarpus clade</taxon>
        <taxon>Stylosanthes</taxon>
    </lineage>
</organism>
<evidence type="ECO:0000313" key="2">
    <source>
        <dbReference type="EMBL" id="MED6163693.1"/>
    </source>
</evidence>
<protein>
    <submittedName>
        <fullName evidence="2">Uncharacterized protein</fullName>
    </submittedName>
</protein>
<dbReference type="Proteomes" id="UP001341840">
    <property type="component" value="Unassembled WGS sequence"/>
</dbReference>
<keyword evidence="3" id="KW-1185">Reference proteome</keyword>
<proteinExistence type="predicted"/>
<sequence>MARPPPLVAQPHDLKLPNSSSLEPSRARTILMARPHASRARAMALVRLCGELGHILLKLPSCMARSRPLLCTSERWPWRARALALGALGRARVIGVVRPRDGPCT</sequence>
<dbReference type="EMBL" id="JASCZI010122100">
    <property type="protein sequence ID" value="MED6163693.1"/>
    <property type="molecule type" value="Genomic_DNA"/>
</dbReference>
<name>A0ABU6UUM4_9FABA</name>
<reference evidence="2 3" key="1">
    <citation type="journal article" date="2023" name="Plants (Basel)">
        <title>Bridging the Gap: Combining Genomics and Transcriptomics Approaches to Understand Stylosanthes scabra, an Orphan Legume from the Brazilian Caatinga.</title>
        <authorList>
            <person name="Ferreira-Neto J.R.C."/>
            <person name="da Silva M.D."/>
            <person name="Binneck E."/>
            <person name="de Melo N.F."/>
            <person name="da Silva R.H."/>
            <person name="de Melo A.L.T.M."/>
            <person name="Pandolfi V."/>
            <person name="Bustamante F.O."/>
            <person name="Brasileiro-Vidal A.C."/>
            <person name="Benko-Iseppon A.M."/>
        </authorList>
    </citation>
    <scope>NUCLEOTIDE SEQUENCE [LARGE SCALE GENOMIC DNA]</scope>
    <source>
        <tissue evidence="2">Leaves</tissue>
    </source>
</reference>
<comment type="caution">
    <text evidence="2">The sequence shown here is derived from an EMBL/GenBank/DDBJ whole genome shotgun (WGS) entry which is preliminary data.</text>
</comment>
<evidence type="ECO:0000256" key="1">
    <source>
        <dbReference type="SAM" id="MobiDB-lite"/>
    </source>
</evidence>
<gene>
    <name evidence="2" type="ORF">PIB30_082521</name>
</gene>
<accession>A0ABU6UUM4</accession>
<evidence type="ECO:0000313" key="3">
    <source>
        <dbReference type="Proteomes" id="UP001341840"/>
    </source>
</evidence>